<accession>A0A9P5PIV6</accession>
<evidence type="ECO:0000313" key="3">
    <source>
        <dbReference type="Proteomes" id="UP000772434"/>
    </source>
</evidence>
<gene>
    <name evidence="2" type="ORF">BDP27DRAFT_1367459</name>
</gene>
<feature type="region of interest" description="Disordered" evidence="1">
    <location>
        <begin position="105"/>
        <end position="126"/>
    </location>
</feature>
<evidence type="ECO:0000313" key="2">
    <source>
        <dbReference type="EMBL" id="KAF9064074.1"/>
    </source>
</evidence>
<dbReference type="Proteomes" id="UP000772434">
    <property type="component" value="Unassembled WGS sequence"/>
</dbReference>
<feature type="compositionally biased region" description="Basic and acidic residues" evidence="1">
    <location>
        <begin position="353"/>
        <end position="368"/>
    </location>
</feature>
<organism evidence="2 3">
    <name type="scientific">Rhodocollybia butyracea</name>
    <dbReference type="NCBI Taxonomy" id="206335"/>
    <lineage>
        <taxon>Eukaryota</taxon>
        <taxon>Fungi</taxon>
        <taxon>Dikarya</taxon>
        <taxon>Basidiomycota</taxon>
        <taxon>Agaricomycotina</taxon>
        <taxon>Agaricomycetes</taxon>
        <taxon>Agaricomycetidae</taxon>
        <taxon>Agaricales</taxon>
        <taxon>Marasmiineae</taxon>
        <taxon>Omphalotaceae</taxon>
        <taxon>Rhodocollybia</taxon>
    </lineage>
</organism>
<sequence>MVKEVSTHACQETGNQNVSDMSAYDEVGSTYPVCGEPFVIQNALYLSVGKEGFCMISCSLKFKRRAQNALAKEILPQRCGRRYGENNPLYIIAVATSTTLRKNAFAQPPYSDPEGPLTAGSPIQDGLVESQGHANCQDTANVTRSGKRKFSLHADAALVEQPSDDLSVTVQSGIEQQSKPLPKRVRTKEHPDHHRFSPRNPLFDLEYGTDDGMDEVIETTSLKDPAPAPADSSSQPTPHSTHPAIVPAEYSGSNANGKRVHMAPGPDGTASVSPGQMLFGWAPAQTILGSSKRQKIDFSVHRPKKHGLPSLRSGSLPSSAGILPGSSVQPSTLLPLWADIDDYDSSASSLSDPNDRGKGKEKVHVDAPRKKHSHVSVNVEEVVDDDLLASRRTKPDPKPRSSGNKVPNIEPNWMDVDSNDPTIYKELKELIQSQVRPGSMKASPNGYNSDKYRYDRPNSVSFSFSSSRFSHLVGTSPNELTIPFHHTDNPMYKTTKKLYTKYSSEYSSTFSFR</sequence>
<reference evidence="2" key="1">
    <citation type="submission" date="2020-11" db="EMBL/GenBank/DDBJ databases">
        <authorList>
            <consortium name="DOE Joint Genome Institute"/>
            <person name="Ahrendt S."/>
            <person name="Riley R."/>
            <person name="Andreopoulos W."/>
            <person name="Labutti K."/>
            <person name="Pangilinan J."/>
            <person name="Ruiz-Duenas F.J."/>
            <person name="Barrasa J.M."/>
            <person name="Sanchez-Garcia M."/>
            <person name="Camarero S."/>
            <person name="Miyauchi S."/>
            <person name="Serrano A."/>
            <person name="Linde D."/>
            <person name="Babiker R."/>
            <person name="Drula E."/>
            <person name="Ayuso-Fernandez I."/>
            <person name="Pacheco R."/>
            <person name="Padilla G."/>
            <person name="Ferreira P."/>
            <person name="Barriuso J."/>
            <person name="Kellner H."/>
            <person name="Castanera R."/>
            <person name="Alfaro M."/>
            <person name="Ramirez L."/>
            <person name="Pisabarro A.G."/>
            <person name="Kuo A."/>
            <person name="Tritt A."/>
            <person name="Lipzen A."/>
            <person name="He G."/>
            <person name="Yan M."/>
            <person name="Ng V."/>
            <person name="Cullen D."/>
            <person name="Martin F."/>
            <person name="Rosso M.-N."/>
            <person name="Henrissat B."/>
            <person name="Hibbett D."/>
            <person name="Martinez A.T."/>
            <person name="Grigoriev I.V."/>
        </authorList>
    </citation>
    <scope>NUCLEOTIDE SEQUENCE</scope>
    <source>
        <strain evidence="2">AH 40177</strain>
    </source>
</reference>
<feature type="region of interest" description="Disordered" evidence="1">
    <location>
        <begin position="222"/>
        <end position="271"/>
    </location>
</feature>
<feature type="region of interest" description="Disordered" evidence="1">
    <location>
        <begin position="345"/>
        <end position="416"/>
    </location>
</feature>
<protein>
    <submittedName>
        <fullName evidence="2">Uncharacterized protein</fullName>
    </submittedName>
</protein>
<comment type="caution">
    <text evidence="2">The sequence shown here is derived from an EMBL/GenBank/DDBJ whole genome shotgun (WGS) entry which is preliminary data.</text>
</comment>
<dbReference type="EMBL" id="JADNRY010000131">
    <property type="protein sequence ID" value="KAF9064074.1"/>
    <property type="molecule type" value="Genomic_DNA"/>
</dbReference>
<name>A0A9P5PIV6_9AGAR</name>
<evidence type="ECO:0000256" key="1">
    <source>
        <dbReference type="SAM" id="MobiDB-lite"/>
    </source>
</evidence>
<dbReference type="AlphaFoldDB" id="A0A9P5PIV6"/>
<feature type="region of interest" description="Disordered" evidence="1">
    <location>
        <begin position="173"/>
        <end position="206"/>
    </location>
</feature>
<feature type="compositionally biased region" description="Low complexity" evidence="1">
    <location>
        <begin position="229"/>
        <end position="243"/>
    </location>
</feature>
<proteinExistence type="predicted"/>
<keyword evidence="3" id="KW-1185">Reference proteome</keyword>